<dbReference type="RefSeq" id="WP_209685741.1">
    <property type="nucleotide sequence ID" value="NZ_JAGGLU010000001.1"/>
</dbReference>
<reference evidence="1 2" key="1">
    <citation type="submission" date="2021-03" db="EMBL/GenBank/DDBJ databases">
        <title>Genomic Encyclopedia of Type Strains, Phase IV (KMG-IV): sequencing the most valuable type-strain genomes for metagenomic binning, comparative biology and taxonomic classification.</title>
        <authorList>
            <person name="Goeker M."/>
        </authorList>
    </citation>
    <scope>NUCLEOTIDE SEQUENCE [LARGE SCALE GENOMIC DNA]</scope>
    <source>
        <strain evidence="1 2">DSM 101872</strain>
    </source>
</reference>
<dbReference type="EMBL" id="JAGGLU010000001">
    <property type="protein sequence ID" value="MBP2057166.1"/>
    <property type="molecule type" value="Genomic_DNA"/>
</dbReference>
<dbReference type="Proteomes" id="UP001519292">
    <property type="component" value="Unassembled WGS sequence"/>
</dbReference>
<keyword evidence="2" id="KW-1185">Reference proteome</keyword>
<protein>
    <submittedName>
        <fullName evidence="1">Uncharacterized protein</fullName>
    </submittedName>
</protein>
<evidence type="ECO:0000313" key="2">
    <source>
        <dbReference type="Proteomes" id="UP001519292"/>
    </source>
</evidence>
<evidence type="ECO:0000313" key="1">
    <source>
        <dbReference type="EMBL" id="MBP2057166.1"/>
    </source>
</evidence>
<organism evidence="1 2">
    <name type="scientific">Lactobacillus colini</name>
    <dbReference type="NCBI Taxonomy" id="1819254"/>
    <lineage>
        <taxon>Bacteria</taxon>
        <taxon>Bacillati</taxon>
        <taxon>Bacillota</taxon>
        <taxon>Bacilli</taxon>
        <taxon>Lactobacillales</taxon>
        <taxon>Lactobacillaceae</taxon>
        <taxon>Lactobacillus</taxon>
    </lineage>
</organism>
<sequence>MTQVIKIPKNSDDYFLADLTEKTFMKNVIINFKDGHSDKYFILDTASHWDDTESGKDEIVYMTDHDKDPDGYDRYAGNGISIDKIKSIEILD</sequence>
<comment type="caution">
    <text evidence="1">The sequence shown here is derived from an EMBL/GenBank/DDBJ whole genome shotgun (WGS) entry which is preliminary data.</text>
</comment>
<accession>A0ABS4MCW2</accession>
<proteinExistence type="predicted"/>
<name>A0ABS4MCW2_9LACO</name>
<gene>
    <name evidence="1" type="ORF">J2Z60_000328</name>
</gene>